<evidence type="ECO:0000313" key="4">
    <source>
        <dbReference type="Proteomes" id="UP000427281"/>
    </source>
</evidence>
<keyword evidence="4" id="KW-1185">Reference proteome</keyword>
<dbReference type="KEGG" id="gim:F1728_11415"/>
<name>A0A6I6AAB9_9PLAN</name>
<dbReference type="Pfam" id="PF00857">
    <property type="entry name" value="Isochorismatase"/>
    <property type="match status" value="1"/>
</dbReference>
<dbReference type="SUPFAM" id="SSF52499">
    <property type="entry name" value="Isochorismatase-like hydrolases"/>
    <property type="match status" value="1"/>
</dbReference>
<evidence type="ECO:0000313" key="3">
    <source>
        <dbReference type="EMBL" id="QGQ23243.1"/>
    </source>
</evidence>
<dbReference type="PANTHER" id="PTHR40469:SF2">
    <property type="entry name" value="GALACTOSE-BINDING DOMAIN-LIKE SUPERFAMILY PROTEIN"/>
    <property type="match status" value="1"/>
</dbReference>
<feature type="domain" description="Isochorismatase-like" evidence="1">
    <location>
        <begin position="216"/>
        <end position="269"/>
    </location>
</feature>
<dbReference type="InterPro" id="IPR000868">
    <property type="entry name" value="Isochorismatase-like_dom"/>
</dbReference>
<dbReference type="InterPro" id="IPR029062">
    <property type="entry name" value="Class_I_gatase-like"/>
</dbReference>
<evidence type="ECO:0000259" key="2">
    <source>
        <dbReference type="Pfam" id="PF06283"/>
    </source>
</evidence>
<evidence type="ECO:0000259" key="1">
    <source>
        <dbReference type="Pfam" id="PF00857"/>
    </source>
</evidence>
<dbReference type="PANTHER" id="PTHR40469">
    <property type="entry name" value="SECRETED GLYCOSYL HYDROLASE"/>
    <property type="match status" value="1"/>
</dbReference>
<dbReference type="SUPFAM" id="SSF52317">
    <property type="entry name" value="Class I glutamine amidotransferase-like"/>
    <property type="match status" value="1"/>
</dbReference>
<protein>
    <submittedName>
        <fullName evidence="3">Isochorismatase family protein</fullName>
    </submittedName>
</protein>
<dbReference type="InterPro" id="IPR036380">
    <property type="entry name" value="Isochorismatase-like_sf"/>
</dbReference>
<dbReference type="Pfam" id="PF06283">
    <property type="entry name" value="ThuA"/>
    <property type="match status" value="1"/>
</dbReference>
<dbReference type="CDD" id="cd03128">
    <property type="entry name" value="GAT_1"/>
    <property type="match status" value="1"/>
</dbReference>
<gene>
    <name evidence="3" type="ORF">F1728_11415</name>
</gene>
<sequence>MVQPVPLNAPATRRHHVKLFCKLSVCLSLLLTYTSLLSAEDLQLNLRSQSETSKGSGRYHRLEHKESWDPEQTAIIVCDVWDYHHCLNAVRRLEQFAPRLDQLLKTARAQGVTIIHAPSDCMPAYEGHPARQRAQQVTFNGPIPEGIENWCSKIPSEEQAVYPLDQSDGGEDDEPEEHKAWAAKLKSLGRNPALPWQKQSPLITIDGEKDFISDKGDEVWRILGSRGIKNVILTGVHTNMCVLGRPFGLRQMAQNGKNVVLVRDLTDTMYNPQRWPYVSHFTGNDLIISHIEKFICPTITSDQILGGDEFVFKKDDRPHLVIIMAEQEYETEKSLPKFAAENLGKAFRVSLVFADDKERNKIPGIEEIEDADLVLFSVRRRVLPTKQMALIKKYVAAGKPVVGIRTASHAFSLRGKEPPKGYADWPEFDATVFGGSYHGHHANDLKSIVTINPKQKQNPILTGIPDKPFPQAYSLYEVTPLAKGTTVLMTAEIKGKPVEPVAWTFQRKDGGRSFYTSLGHTGDFQQPEFVRLLANGIYWAAGLNPAKVKLSDKVSLRGAPHWTVVSVPEFKKPAGTVESRWYRCVARMPKAWLAGEPLQLKVPTSAGNTVQAWLNGTALKKRGDGFVIAPGMVTVNDANLIVVAVSGRDAEADFASVPQLVSASGALPLAGRWQYRSGDDRTFANMPLPAKFGTVTDIVFKP</sequence>
<accession>A0A6I6AAB9</accession>
<proteinExistence type="predicted"/>
<dbReference type="Gene3D" id="3.40.50.880">
    <property type="match status" value="1"/>
</dbReference>
<dbReference type="Gene3D" id="3.40.50.850">
    <property type="entry name" value="Isochorismatase-like"/>
    <property type="match status" value="1"/>
</dbReference>
<feature type="domain" description="ThuA-like" evidence="2">
    <location>
        <begin position="341"/>
        <end position="540"/>
    </location>
</feature>
<dbReference type="InterPro" id="IPR029010">
    <property type="entry name" value="ThuA-like"/>
</dbReference>
<organism evidence="3 4">
    <name type="scientific">Gimesia benthica</name>
    <dbReference type="NCBI Taxonomy" id="2608982"/>
    <lineage>
        <taxon>Bacteria</taxon>
        <taxon>Pseudomonadati</taxon>
        <taxon>Planctomycetota</taxon>
        <taxon>Planctomycetia</taxon>
        <taxon>Planctomycetales</taxon>
        <taxon>Planctomycetaceae</taxon>
        <taxon>Gimesia</taxon>
    </lineage>
</organism>
<dbReference type="Proteomes" id="UP000427281">
    <property type="component" value="Chromosome"/>
</dbReference>
<reference evidence="3 4" key="1">
    <citation type="submission" date="2019-09" db="EMBL/GenBank/DDBJ databases">
        <title>Gimesia benthica sp. nov., a novel bacterium isolated from deep-sea water of the Northwest Indian Ocean.</title>
        <authorList>
            <person name="Dai X."/>
        </authorList>
    </citation>
    <scope>NUCLEOTIDE SEQUENCE [LARGE SCALE GENOMIC DNA]</scope>
    <source>
        <strain evidence="3 4">E7</strain>
    </source>
</reference>
<dbReference type="EMBL" id="CP043930">
    <property type="protein sequence ID" value="QGQ23243.1"/>
    <property type="molecule type" value="Genomic_DNA"/>
</dbReference>
<dbReference type="AlphaFoldDB" id="A0A6I6AAB9"/>